<dbReference type="EMBL" id="VGJX01000094">
    <property type="protein sequence ID" value="MBM3273993.1"/>
    <property type="molecule type" value="Genomic_DNA"/>
</dbReference>
<evidence type="ECO:0000256" key="4">
    <source>
        <dbReference type="ARBA" id="ARBA00022801"/>
    </source>
</evidence>
<dbReference type="CDD" id="cd07018">
    <property type="entry name" value="S49_SppA_67K_type"/>
    <property type="match status" value="1"/>
</dbReference>
<keyword evidence="3" id="KW-0645">Protease</keyword>
<organism evidence="9 10">
    <name type="scientific">Candidatus Tanganyikabacteria bacterium</name>
    <dbReference type="NCBI Taxonomy" id="2961651"/>
    <lineage>
        <taxon>Bacteria</taxon>
        <taxon>Bacillati</taxon>
        <taxon>Candidatus Sericytochromatia</taxon>
        <taxon>Candidatus Tanganyikabacteria</taxon>
    </lineage>
</organism>
<comment type="subcellular location">
    <subcellularLocation>
        <location evidence="1">Membrane</location>
    </subcellularLocation>
</comment>
<reference evidence="9 10" key="1">
    <citation type="submission" date="2019-03" db="EMBL/GenBank/DDBJ databases">
        <title>Lake Tanganyika Metagenome-Assembled Genomes (MAGs).</title>
        <authorList>
            <person name="Tran P."/>
        </authorList>
    </citation>
    <scope>NUCLEOTIDE SEQUENCE [LARGE SCALE GENOMIC DNA]</scope>
    <source>
        <strain evidence="9">K_DeepCast_65m_m2_236</strain>
    </source>
</reference>
<dbReference type="GO" id="GO:0016020">
    <property type="term" value="C:membrane"/>
    <property type="evidence" value="ECO:0007669"/>
    <property type="project" value="UniProtKB-SubCell"/>
</dbReference>
<dbReference type="InterPro" id="IPR047272">
    <property type="entry name" value="S49_SppA_C"/>
</dbReference>
<dbReference type="AlphaFoldDB" id="A0A938BM75"/>
<proteinExistence type="inferred from homology"/>
<dbReference type="Pfam" id="PF01343">
    <property type="entry name" value="Peptidase_S49"/>
    <property type="match status" value="2"/>
</dbReference>
<dbReference type="GO" id="GO:0008236">
    <property type="term" value="F:serine-type peptidase activity"/>
    <property type="evidence" value="ECO:0007669"/>
    <property type="project" value="UniProtKB-KW"/>
</dbReference>
<dbReference type="Proteomes" id="UP000703893">
    <property type="component" value="Unassembled WGS sequence"/>
</dbReference>
<dbReference type="InterPro" id="IPR047217">
    <property type="entry name" value="S49_SppA_67K_type_N"/>
</dbReference>
<dbReference type="GO" id="GO:0006465">
    <property type="term" value="P:signal peptide processing"/>
    <property type="evidence" value="ECO:0007669"/>
    <property type="project" value="InterPro"/>
</dbReference>
<dbReference type="InterPro" id="IPR004634">
    <property type="entry name" value="Pept_S49_pIV"/>
</dbReference>
<evidence type="ECO:0000256" key="3">
    <source>
        <dbReference type="ARBA" id="ARBA00022670"/>
    </source>
</evidence>
<evidence type="ECO:0000256" key="5">
    <source>
        <dbReference type="ARBA" id="ARBA00022825"/>
    </source>
</evidence>
<evidence type="ECO:0000256" key="1">
    <source>
        <dbReference type="ARBA" id="ARBA00004370"/>
    </source>
</evidence>
<keyword evidence="7" id="KW-0732">Signal</keyword>
<keyword evidence="6" id="KW-0472">Membrane</keyword>
<evidence type="ECO:0000313" key="10">
    <source>
        <dbReference type="Proteomes" id="UP000703893"/>
    </source>
</evidence>
<evidence type="ECO:0000256" key="6">
    <source>
        <dbReference type="ARBA" id="ARBA00023136"/>
    </source>
</evidence>
<keyword evidence="4" id="KW-0378">Hydrolase</keyword>
<dbReference type="NCBIfam" id="TIGR00705">
    <property type="entry name" value="SppA_67K"/>
    <property type="match status" value="1"/>
</dbReference>
<evidence type="ECO:0000259" key="8">
    <source>
        <dbReference type="Pfam" id="PF01343"/>
    </source>
</evidence>
<gene>
    <name evidence="9" type="primary">sppA</name>
    <name evidence="9" type="ORF">FJZ00_02485</name>
</gene>
<dbReference type="PANTHER" id="PTHR33209:SF1">
    <property type="entry name" value="PEPTIDASE S49 DOMAIN-CONTAINING PROTEIN"/>
    <property type="match status" value="1"/>
</dbReference>
<feature type="domain" description="Peptidase S49" evidence="8">
    <location>
        <begin position="597"/>
        <end position="746"/>
    </location>
</feature>
<sequence>MRRIAAFTLIPWLAAGQPALAAIDTGLIPSVATADDGPSLSLNPAGMGTDPGVGLHLAGSGFQTLGQQSYLLALALGGGGIGLRHEALPAGDRQEMTFATTIPLAPTFRAGFSYRLGRMGSATGTDWDFGLLSRPMDWLSVGVAARAVAGAMPGETRNYQVGLGIRPVGDRFTVSLDGLWAEAKGVAEAIPQLGLELELVDGLGLRALAALDTTGLQAGMAFASALSVRVGLSIATPRLDAGVLAGAVPAAANLSATKVAAGTTGYFRVRESRGRALWNTGSEILDLKLRGNLGPDRSALNLIAGLAEKPAVASTLEVLDQAARDRQVKALAVTIDGIGVSLADVQEVRDGLLRVREAGKNVVAYLPSGGFPEIYLASAADRILINPVGMLDFTGFAVEELYFKGILDKVGVKAEFVNTGPFKTAMEPYERSAMSEANRKQLDELTADQFDQVLAGVAQGRKKTTDEIKAQFDRGILSASEALQAGLVDDLQNQDDLEAATTKIAGSGGMIDAFKRPVRVRSWLPPRLAVVYAAGAISEGDSGNDLLMGRILGAQTLVEALKEAREDGQTKAVVLRIDSPGGSAIASEAIRREVERTRQAKPVIVSMGGVAASGGYWIACGSDRILADPGTVTGSIGVVVGKFSAQELLAKNDVKAEEIKRSRFAGLGSPFRALSPDEKALLQASADFTYGRFLELVSHARKMPQHKVKDLAGGRIYSGTKALEAGLIDREAGLLEAIDEARMAAGLAPEDEFEVAYMPQQRPFLLSDDPLVLFDLTAQVRKAIARSARWTRTSVLLLDPRLIP</sequence>
<comment type="caution">
    <text evidence="9">The sequence shown here is derived from an EMBL/GenBank/DDBJ whole genome shotgun (WGS) entry which is preliminary data.</text>
</comment>
<dbReference type="InterPro" id="IPR029045">
    <property type="entry name" value="ClpP/crotonase-like_dom_sf"/>
</dbReference>
<dbReference type="PANTHER" id="PTHR33209">
    <property type="entry name" value="PROTEASE 4"/>
    <property type="match status" value="1"/>
</dbReference>
<dbReference type="CDD" id="cd07023">
    <property type="entry name" value="S49_Sppa_N_C"/>
    <property type="match status" value="1"/>
</dbReference>
<dbReference type="Gene3D" id="6.20.330.10">
    <property type="match status" value="1"/>
</dbReference>
<name>A0A938BM75_9BACT</name>
<dbReference type="SUPFAM" id="SSF52096">
    <property type="entry name" value="ClpP/crotonase"/>
    <property type="match status" value="2"/>
</dbReference>
<dbReference type="Gene3D" id="3.90.226.10">
    <property type="entry name" value="2-enoyl-CoA Hydratase, Chain A, domain 1"/>
    <property type="match status" value="3"/>
</dbReference>
<keyword evidence="5" id="KW-0720">Serine protease</keyword>
<accession>A0A938BM75</accession>
<comment type="similarity">
    <text evidence="2">Belongs to the peptidase S49 family.</text>
</comment>
<dbReference type="NCBIfam" id="TIGR00706">
    <property type="entry name" value="SppA_dom"/>
    <property type="match status" value="1"/>
</dbReference>
<feature type="signal peptide" evidence="7">
    <location>
        <begin position="1"/>
        <end position="21"/>
    </location>
</feature>
<dbReference type="InterPro" id="IPR004635">
    <property type="entry name" value="Pept_S49_SppA"/>
</dbReference>
<dbReference type="InterPro" id="IPR002142">
    <property type="entry name" value="Peptidase_S49"/>
</dbReference>
<protein>
    <submittedName>
        <fullName evidence="9">Signal peptide peptidase SppA</fullName>
    </submittedName>
</protein>
<evidence type="ECO:0000256" key="2">
    <source>
        <dbReference type="ARBA" id="ARBA00008683"/>
    </source>
</evidence>
<evidence type="ECO:0000313" key="9">
    <source>
        <dbReference type="EMBL" id="MBM3273993.1"/>
    </source>
</evidence>
<feature type="domain" description="Peptidase S49" evidence="8">
    <location>
        <begin position="356"/>
        <end position="500"/>
    </location>
</feature>
<evidence type="ECO:0000256" key="7">
    <source>
        <dbReference type="SAM" id="SignalP"/>
    </source>
</evidence>
<feature type="chain" id="PRO_5037343354" evidence="7">
    <location>
        <begin position="22"/>
        <end position="804"/>
    </location>
</feature>